<protein>
    <submittedName>
        <fullName evidence="3">Uncharacterized protein</fullName>
    </submittedName>
</protein>
<dbReference type="WBParaSite" id="nRc.2.0.1.t21258-RA">
    <property type="protein sequence ID" value="nRc.2.0.1.t21258-RA"/>
    <property type="gene ID" value="nRc.2.0.1.g21258"/>
</dbReference>
<evidence type="ECO:0000256" key="1">
    <source>
        <dbReference type="SAM" id="Phobius"/>
    </source>
</evidence>
<evidence type="ECO:0000313" key="3">
    <source>
        <dbReference type="WBParaSite" id="nRc.2.0.1.t21258-RA"/>
    </source>
</evidence>
<feature type="transmembrane region" description="Helical" evidence="1">
    <location>
        <begin position="28"/>
        <end position="53"/>
    </location>
</feature>
<accession>A0A915J695</accession>
<keyword evidence="2" id="KW-1185">Reference proteome</keyword>
<keyword evidence="1" id="KW-1133">Transmembrane helix</keyword>
<dbReference type="Proteomes" id="UP000887565">
    <property type="component" value="Unplaced"/>
</dbReference>
<sequence>MAPVPIFIETGRMHLACLFTLSMELRCIIPVFLLTAIMASGLTLLSFSTVAIITRVRLVA</sequence>
<organism evidence="2 3">
    <name type="scientific">Romanomermis culicivorax</name>
    <name type="common">Nematode worm</name>
    <dbReference type="NCBI Taxonomy" id="13658"/>
    <lineage>
        <taxon>Eukaryota</taxon>
        <taxon>Metazoa</taxon>
        <taxon>Ecdysozoa</taxon>
        <taxon>Nematoda</taxon>
        <taxon>Enoplea</taxon>
        <taxon>Dorylaimia</taxon>
        <taxon>Mermithida</taxon>
        <taxon>Mermithoidea</taxon>
        <taxon>Mermithidae</taxon>
        <taxon>Romanomermis</taxon>
    </lineage>
</organism>
<proteinExistence type="predicted"/>
<evidence type="ECO:0000313" key="2">
    <source>
        <dbReference type="Proteomes" id="UP000887565"/>
    </source>
</evidence>
<keyword evidence="1" id="KW-0812">Transmembrane</keyword>
<dbReference type="AlphaFoldDB" id="A0A915J695"/>
<name>A0A915J695_ROMCU</name>
<reference evidence="3" key="1">
    <citation type="submission" date="2022-11" db="UniProtKB">
        <authorList>
            <consortium name="WormBaseParasite"/>
        </authorList>
    </citation>
    <scope>IDENTIFICATION</scope>
</reference>
<keyword evidence="1" id="KW-0472">Membrane</keyword>